<dbReference type="AlphaFoldDB" id="A0A2L2XB51"/>
<comment type="caution">
    <text evidence="12">The sequence shown here is derived from an EMBL/GenBank/DDBJ whole genome shotgun (WGS) entry which is preliminary data.</text>
</comment>
<dbReference type="EMBL" id="BFAV01000075">
    <property type="protein sequence ID" value="GBF33214.1"/>
    <property type="molecule type" value="Genomic_DNA"/>
</dbReference>
<keyword evidence="13" id="KW-1185">Reference proteome</keyword>
<dbReference type="InterPro" id="IPR001543">
    <property type="entry name" value="FliN-like_C"/>
</dbReference>
<keyword evidence="7" id="KW-0283">Flagellar rotation</keyword>
<dbReference type="GO" id="GO:0071978">
    <property type="term" value="P:bacterial-type flagellum-dependent swarming motility"/>
    <property type="evidence" value="ECO:0007669"/>
    <property type="project" value="TreeGrafter"/>
</dbReference>
<evidence type="ECO:0000259" key="11">
    <source>
        <dbReference type="Pfam" id="PF01052"/>
    </source>
</evidence>
<dbReference type="Gene3D" id="3.40.1550.10">
    <property type="entry name" value="CheC-like"/>
    <property type="match status" value="1"/>
</dbReference>
<dbReference type="InterPro" id="IPR001689">
    <property type="entry name" value="Flag_FliM"/>
</dbReference>
<dbReference type="PIRSF" id="PIRSF002888">
    <property type="entry name" value="FliM"/>
    <property type="match status" value="1"/>
</dbReference>
<evidence type="ECO:0000256" key="2">
    <source>
        <dbReference type="ARBA" id="ARBA00004202"/>
    </source>
</evidence>
<protein>
    <recommendedName>
        <fullName evidence="4 10">Flagellar motor switch protein FliM</fullName>
    </recommendedName>
</protein>
<keyword evidence="12" id="KW-0969">Cilium</keyword>
<dbReference type="GO" id="GO:0009425">
    <property type="term" value="C:bacterial-type flagellum basal body"/>
    <property type="evidence" value="ECO:0007669"/>
    <property type="project" value="UniProtKB-SubCell"/>
</dbReference>
<dbReference type="PANTHER" id="PTHR30034:SF6">
    <property type="entry name" value="YOP PROTEINS TRANSLOCATION PROTEIN Q"/>
    <property type="match status" value="1"/>
</dbReference>
<dbReference type="Pfam" id="PF01052">
    <property type="entry name" value="FliMN_C"/>
    <property type="match status" value="1"/>
</dbReference>
<dbReference type="CDD" id="cd17908">
    <property type="entry name" value="FliM"/>
    <property type="match status" value="1"/>
</dbReference>
<keyword evidence="12" id="KW-0282">Flagellum</keyword>
<dbReference type="GO" id="GO:0003774">
    <property type="term" value="F:cytoskeletal motor activity"/>
    <property type="evidence" value="ECO:0007669"/>
    <property type="project" value="InterPro"/>
</dbReference>
<evidence type="ECO:0000256" key="10">
    <source>
        <dbReference type="NCBIfam" id="TIGR01397"/>
    </source>
</evidence>
<feature type="domain" description="Flagellar motor switch protein FliN-like C-terminal" evidence="11">
    <location>
        <begin position="260"/>
        <end position="324"/>
    </location>
</feature>
<evidence type="ECO:0000256" key="6">
    <source>
        <dbReference type="ARBA" id="ARBA00022500"/>
    </source>
</evidence>
<evidence type="ECO:0000313" key="13">
    <source>
        <dbReference type="Proteomes" id="UP000239549"/>
    </source>
</evidence>
<dbReference type="GO" id="GO:0005886">
    <property type="term" value="C:plasma membrane"/>
    <property type="evidence" value="ECO:0007669"/>
    <property type="project" value="UniProtKB-SubCell"/>
</dbReference>
<comment type="subcellular location">
    <subcellularLocation>
        <location evidence="1">Bacterial flagellum basal body</location>
    </subcellularLocation>
    <subcellularLocation>
        <location evidence="2">Cell membrane</location>
        <topology evidence="2">Peripheral membrane protein</topology>
    </subcellularLocation>
</comment>
<dbReference type="OrthoDB" id="9806941at2"/>
<evidence type="ECO:0000256" key="5">
    <source>
        <dbReference type="ARBA" id="ARBA00022475"/>
    </source>
</evidence>
<evidence type="ECO:0000313" key="12">
    <source>
        <dbReference type="EMBL" id="GBF33214.1"/>
    </source>
</evidence>
<evidence type="ECO:0000256" key="9">
    <source>
        <dbReference type="ARBA" id="ARBA00023143"/>
    </source>
</evidence>
<evidence type="ECO:0000256" key="7">
    <source>
        <dbReference type="ARBA" id="ARBA00022779"/>
    </source>
</evidence>
<dbReference type="NCBIfam" id="TIGR01397">
    <property type="entry name" value="fliM_switch"/>
    <property type="match status" value="1"/>
</dbReference>
<accession>A0A2L2XB51</accession>
<keyword evidence="5" id="KW-1003">Cell membrane</keyword>
<dbReference type="SUPFAM" id="SSF101801">
    <property type="entry name" value="Surface presentation of antigens (SPOA)"/>
    <property type="match status" value="1"/>
</dbReference>
<gene>
    <name evidence="12" type="ORF">DCCM_2313</name>
</gene>
<sequence>MQEILSQGEIDSLLEALTSGKLDAEEVKQSGPVAVHTKAYDFRRPNKFSKDHLRTLEMLHQNFARLLSSFLSGYLRSSINVEVASTGQMIYEEFIRSIPSPTVIAVLQLAPLEGAVLMETNSQVVFPLIDLMFGGPGSSSDTIRELTDIEVSVVRKLYSRMLEHLSVAWQDMFQIEPNIQGIETNPRMQQLYSPNEVVALITFSVSLNDEPRGLINLCLPFIVLEPMISRLSVRQQFLRQSSGPRDEDMKWLKHWLGYSNVGLDVVLGEVDVSINDFLNLNTGDVLVLNRRLDQDLNLLIEGEMKFGVQAGRMNRKLAVQVVSLTEGGRVNG</sequence>
<dbReference type="GO" id="GO:0050918">
    <property type="term" value="P:positive chemotaxis"/>
    <property type="evidence" value="ECO:0007669"/>
    <property type="project" value="TreeGrafter"/>
</dbReference>
<evidence type="ECO:0000256" key="8">
    <source>
        <dbReference type="ARBA" id="ARBA00023136"/>
    </source>
</evidence>
<name>A0A2L2XB51_9FIRM</name>
<dbReference type="RefSeq" id="WP_104371642.1">
    <property type="nucleotide sequence ID" value="NZ_BFAV01000075.1"/>
</dbReference>
<evidence type="ECO:0000256" key="3">
    <source>
        <dbReference type="ARBA" id="ARBA00011049"/>
    </source>
</evidence>
<keyword evidence="6" id="KW-0145">Chemotaxis</keyword>
<dbReference type="PRINTS" id="PR00955">
    <property type="entry name" value="FLGMOTORFLIM"/>
</dbReference>
<dbReference type="SUPFAM" id="SSF103039">
    <property type="entry name" value="CheC-like"/>
    <property type="match status" value="1"/>
</dbReference>
<evidence type="ECO:0000256" key="1">
    <source>
        <dbReference type="ARBA" id="ARBA00004117"/>
    </source>
</evidence>
<keyword evidence="9" id="KW-0975">Bacterial flagellum</keyword>
<keyword evidence="12" id="KW-0966">Cell projection</keyword>
<dbReference type="PANTHER" id="PTHR30034">
    <property type="entry name" value="FLAGELLAR MOTOR SWITCH PROTEIN FLIM"/>
    <property type="match status" value="1"/>
</dbReference>
<comment type="similarity">
    <text evidence="3">Belongs to the FliM family.</text>
</comment>
<keyword evidence="8" id="KW-0472">Membrane</keyword>
<dbReference type="InterPro" id="IPR036429">
    <property type="entry name" value="SpoA-like_sf"/>
</dbReference>
<dbReference type="Gene3D" id="2.30.330.10">
    <property type="entry name" value="SpoA-like"/>
    <property type="match status" value="1"/>
</dbReference>
<dbReference type="InterPro" id="IPR028976">
    <property type="entry name" value="CheC-like_sf"/>
</dbReference>
<proteinExistence type="inferred from homology"/>
<organism evidence="12 13">
    <name type="scientific">Desulfocucumis palustris</name>
    <dbReference type="NCBI Taxonomy" id="1898651"/>
    <lineage>
        <taxon>Bacteria</taxon>
        <taxon>Bacillati</taxon>
        <taxon>Bacillota</taxon>
        <taxon>Clostridia</taxon>
        <taxon>Eubacteriales</taxon>
        <taxon>Desulfocucumaceae</taxon>
        <taxon>Desulfocucumis</taxon>
    </lineage>
</organism>
<dbReference type="Pfam" id="PF02154">
    <property type="entry name" value="FliM"/>
    <property type="match status" value="1"/>
</dbReference>
<evidence type="ECO:0000256" key="4">
    <source>
        <dbReference type="ARBA" id="ARBA00021898"/>
    </source>
</evidence>
<dbReference type="Proteomes" id="UP000239549">
    <property type="component" value="Unassembled WGS sequence"/>
</dbReference>
<reference evidence="13" key="1">
    <citation type="submission" date="2018-02" db="EMBL/GenBank/DDBJ databases">
        <title>Genome sequence of Desulfocucumis palustris strain NAW-5.</title>
        <authorList>
            <person name="Watanabe M."/>
            <person name="Kojima H."/>
            <person name="Fukui M."/>
        </authorList>
    </citation>
    <scope>NUCLEOTIDE SEQUENCE [LARGE SCALE GENOMIC DNA]</scope>
    <source>
        <strain evidence="13">NAW-5</strain>
    </source>
</reference>